<reference evidence="2 3" key="1">
    <citation type="submission" date="2019-02" db="EMBL/GenBank/DDBJ databases">
        <title>Sequencing the genomes of 1000 actinobacteria strains.</title>
        <authorList>
            <person name="Klenk H.-P."/>
        </authorList>
    </citation>
    <scope>NUCLEOTIDE SEQUENCE [LARGE SCALE GENOMIC DNA]</scope>
    <source>
        <strain evidence="2 3">DSM 45162</strain>
    </source>
</reference>
<keyword evidence="1" id="KW-0732">Signal</keyword>
<dbReference type="Proteomes" id="UP000292564">
    <property type="component" value="Unassembled WGS sequence"/>
</dbReference>
<feature type="chain" id="PRO_5020339705" evidence="1">
    <location>
        <begin position="35"/>
        <end position="610"/>
    </location>
</feature>
<evidence type="ECO:0000313" key="2">
    <source>
        <dbReference type="EMBL" id="RZU50313.1"/>
    </source>
</evidence>
<gene>
    <name evidence="2" type="ORF">EV385_2081</name>
</gene>
<accession>A0A4Q7ZJ44</accession>
<sequence length="610" mass="65767">MFMKIASTATLRRVAAVGTVLVLAAGWPATPAAAHQARDIKIPFISTLADLVRRAVDGQVRLPTPTKSGYRFNLLAKATPDECFGGVGQPYPAGPPCKSGKAKVNQAYVWGLTQVGKTVWFGTGANVHCLVSGATLSYIKPTANDNWTCEYGESQSGKADDAIPDYLGDMRAPEVWTYDTTTKKKVNKSAEIRAKSSDDALRLSHTIGLRAAGNMGDVVLLGGPALGDTLNMFAFDATTQQYLGSFSFANYGNIRTFLVADGALYLGVGIGRNGSAGGAVLRWSGDKTNPFAFTTVASLPVQAADLTVYDGRIAATSWPAEQPTTQLMLAGLWISPKLADGSPGLNAEDATGWKQVWNARQYEPDRVVSATYGGGGIAAFDGYVYWGTMHVPMKSSMVHATVYPPANKEAAKTQDINTQRAVSIWRGKDLGLPTQKIELVYGEKTLPAWDPATSTWSQKSTNFTPLYGKSGFGYLFNNYTWRMTVVDNKLFVGTMDWSYLVKDLLQGAAPTAPVNKFARQAMADPDSWAKPLIKPSQFGGDLYMFPDSNSPATAVDKRGLGNYLNYGIRNMIPDGSGGLYIGMANPMNLRTKRLDAKPEGGWELIRMSGR</sequence>
<feature type="signal peptide" evidence="1">
    <location>
        <begin position="1"/>
        <end position="34"/>
    </location>
</feature>
<dbReference type="EMBL" id="SHKY01000001">
    <property type="protein sequence ID" value="RZU50313.1"/>
    <property type="molecule type" value="Genomic_DNA"/>
</dbReference>
<keyword evidence="3" id="KW-1185">Reference proteome</keyword>
<evidence type="ECO:0000313" key="3">
    <source>
        <dbReference type="Proteomes" id="UP000292564"/>
    </source>
</evidence>
<organism evidence="2 3">
    <name type="scientific">Krasilnikovia cinnamomea</name>
    <dbReference type="NCBI Taxonomy" id="349313"/>
    <lineage>
        <taxon>Bacteria</taxon>
        <taxon>Bacillati</taxon>
        <taxon>Actinomycetota</taxon>
        <taxon>Actinomycetes</taxon>
        <taxon>Micromonosporales</taxon>
        <taxon>Micromonosporaceae</taxon>
        <taxon>Krasilnikovia</taxon>
    </lineage>
</organism>
<comment type="caution">
    <text evidence="2">The sequence shown here is derived from an EMBL/GenBank/DDBJ whole genome shotgun (WGS) entry which is preliminary data.</text>
</comment>
<name>A0A4Q7ZJ44_9ACTN</name>
<evidence type="ECO:0000256" key="1">
    <source>
        <dbReference type="SAM" id="SignalP"/>
    </source>
</evidence>
<protein>
    <submittedName>
        <fullName evidence="2">Uncharacterized protein</fullName>
    </submittedName>
</protein>
<proteinExistence type="predicted"/>
<dbReference type="AlphaFoldDB" id="A0A4Q7ZJ44"/>